<dbReference type="AlphaFoldDB" id="A0A2D2Q3C2"/>
<accession>A0A2D2Q3C2</accession>
<dbReference type="PANTHER" id="PTHR42988:SF2">
    <property type="entry name" value="CYCLIC NUCLEOTIDE PHOSPHODIESTERASE CBUA0032-RELATED"/>
    <property type="match status" value="1"/>
</dbReference>
<keyword evidence="7" id="KW-1185">Reference proteome</keyword>
<dbReference type="CDD" id="cd07402">
    <property type="entry name" value="MPP_GpdQ"/>
    <property type="match status" value="1"/>
</dbReference>
<protein>
    <submittedName>
        <fullName evidence="6">Phosphodiesterase</fullName>
    </submittedName>
</protein>
<comment type="similarity">
    <text evidence="4">Belongs to the cyclic nucleotide phosphodiesterase class-III family.</text>
</comment>
<dbReference type="InterPro" id="IPR029052">
    <property type="entry name" value="Metallo-depent_PP-like"/>
</dbReference>
<keyword evidence="2" id="KW-0378">Hydrolase</keyword>
<reference evidence="7" key="2">
    <citation type="journal article" date="2022" name="Front. Microbiol.">
        <title>Comparative Genomic Analysis Revealed Distinct Molecular Components and Organization of CO2-Concentrating Mechanism in Thermophilic Cyanobacteria.</title>
        <authorList>
            <person name="Tang J."/>
            <person name="Zhou H."/>
            <person name="Yao D."/>
            <person name="Riaz S."/>
            <person name="You D."/>
            <person name="Klepacz-Smolka A."/>
            <person name="Daroch M."/>
        </authorList>
    </citation>
    <scope>NUCLEOTIDE SEQUENCE [LARGE SCALE GENOMIC DNA]</scope>
    <source>
        <strain evidence="7">PCC 6715</strain>
    </source>
</reference>
<dbReference type="SUPFAM" id="SSF56300">
    <property type="entry name" value="Metallo-dependent phosphatases"/>
    <property type="match status" value="1"/>
</dbReference>
<reference evidence="6 7" key="1">
    <citation type="submission" date="2016-11" db="EMBL/GenBank/DDBJ databases">
        <title>Complete genome sequence of thermophilic cyanobacteria strain Synechococcus sp. PCC6715.</title>
        <authorList>
            <person name="Tang J."/>
            <person name="Daroch M."/>
            <person name="Liang Y."/>
            <person name="Jiang D."/>
            <person name="Shah M."/>
        </authorList>
    </citation>
    <scope>NUCLEOTIDE SEQUENCE [LARGE SCALE GENOMIC DNA]</scope>
    <source>
        <strain evidence="6 7">PCC 6715</strain>
    </source>
</reference>
<dbReference type="Proteomes" id="UP000231057">
    <property type="component" value="Chromosome"/>
</dbReference>
<keyword evidence="1" id="KW-0479">Metal-binding</keyword>
<dbReference type="KEGG" id="slw:BRW62_08340"/>
<evidence type="ECO:0000259" key="5">
    <source>
        <dbReference type="Pfam" id="PF00149"/>
    </source>
</evidence>
<dbReference type="Gene3D" id="3.60.21.10">
    <property type="match status" value="1"/>
</dbReference>
<dbReference type="InterPro" id="IPR004843">
    <property type="entry name" value="Calcineurin-like_PHP"/>
</dbReference>
<dbReference type="RefSeq" id="WP_099799096.1">
    <property type="nucleotide sequence ID" value="NZ_CP018092.1"/>
</dbReference>
<dbReference type="GO" id="GO:0046872">
    <property type="term" value="F:metal ion binding"/>
    <property type="evidence" value="ECO:0007669"/>
    <property type="project" value="UniProtKB-KW"/>
</dbReference>
<name>A0A2D2Q3C2_PARLV</name>
<dbReference type="Pfam" id="PF00149">
    <property type="entry name" value="Metallophos"/>
    <property type="match status" value="1"/>
</dbReference>
<gene>
    <name evidence="6" type="ORF">BRW62_08340</name>
</gene>
<evidence type="ECO:0000256" key="4">
    <source>
        <dbReference type="ARBA" id="ARBA00025742"/>
    </source>
</evidence>
<dbReference type="NCBIfam" id="NF008359">
    <property type="entry name" value="PRK11148.1"/>
    <property type="match status" value="1"/>
</dbReference>
<evidence type="ECO:0000313" key="6">
    <source>
        <dbReference type="EMBL" id="ATS18757.1"/>
    </source>
</evidence>
<dbReference type="GO" id="GO:0004112">
    <property type="term" value="F:cyclic-nucleotide phosphodiesterase activity"/>
    <property type="evidence" value="ECO:0007669"/>
    <property type="project" value="InterPro"/>
</dbReference>
<evidence type="ECO:0000256" key="3">
    <source>
        <dbReference type="ARBA" id="ARBA00023004"/>
    </source>
</evidence>
<feature type="domain" description="Calcineurin-like phosphoesterase" evidence="5">
    <location>
        <begin position="8"/>
        <end position="195"/>
    </location>
</feature>
<dbReference type="InterPro" id="IPR026575">
    <property type="entry name" value="GpdQ/CpdA-like"/>
</dbReference>
<dbReference type="InterPro" id="IPR050884">
    <property type="entry name" value="CNP_phosphodiesterase-III"/>
</dbReference>
<dbReference type="PANTHER" id="PTHR42988">
    <property type="entry name" value="PHOSPHOHYDROLASE"/>
    <property type="match status" value="1"/>
</dbReference>
<evidence type="ECO:0000256" key="2">
    <source>
        <dbReference type="ARBA" id="ARBA00022801"/>
    </source>
</evidence>
<dbReference type="EMBL" id="CP018092">
    <property type="protein sequence ID" value="ATS18757.1"/>
    <property type="molecule type" value="Genomic_DNA"/>
</dbReference>
<proteinExistence type="inferred from homology"/>
<evidence type="ECO:0000256" key="1">
    <source>
        <dbReference type="ARBA" id="ARBA00022723"/>
    </source>
</evidence>
<dbReference type="OrthoDB" id="651281at2"/>
<sequence>MSQSAYLIQLSDLHLFSNSSGTLLGLRTADSLAAILDTLQHQFPPPDALLLTGDLAQEPCTQTYTNLANALKTFPCPVYWLPGNHDDPAAMIPALAQPPLRGDRLMSLGAWQGILLNSQVEGQVHGALSETTLHWLDDQLSNCSDRPTFIALHHPPFRTGAPWLDSSRLQNPEALFGILDRHPQVKLVLFGHIHQSFMAERQGVTYLGCPSTCIQFLPRAAKFTLEPIGPGFRQLWLEADGTVRTQIQRVTIPLTLDFTSEGY</sequence>
<evidence type="ECO:0000313" key="7">
    <source>
        <dbReference type="Proteomes" id="UP000231057"/>
    </source>
</evidence>
<keyword evidence="3" id="KW-0408">Iron</keyword>
<organism evidence="6 7">
    <name type="scientific">Parathermosynechococcus lividus PCC 6715</name>
    <dbReference type="NCBI Taxonomy" id="1917166"/>
    <lineage>
        <taxon>Bacteria</taxon>
        <taxon>Bacillati</taxon>
        <taxon>Cyanobacteriota</taxon>
        <taxon>Cyanophyceae</taxon>
        <taxon>Acaryochloridales</taxon>
        <taxon>Thermosynechococcaceae</taxon>
        <taxon>Parathermosynechococcus</taxon>
    </lineage>
</organism>